<name>A0AA39IDD3_9AGAR</name>
<dbReference type="EMBL" id="JAUEPT010000495">
    <property type="protein sequence ID" value="KAK0421575.1"/>
    <property type="molecule type" value="Genomic_DNA"/>
</dbReference>
<evidence type="ECO:0000313" key="1">
    <source>
        <dbReference type="EMBL" id="KAK0421575.1"/>
    </source>
</evidence>
<organism evidence="1 2">
    <name type="scientific">Armillaria borealis</name>
    <dbReference type="NCBI Taxonomy" id="47425"/>
    <lineage>
        <taxon>Eukaryota</taxon>
        <taxon>Fungi</taxon>
        <taxon>Dikarya</taxon>
        <taxon>Basidiomycota</taxon>
        <taxon>Agaricomycotina</taxon>
        <taxon>Agaricomycetes</taxon>
        <taxon>Agaricomycetidae</taxon>
        <taxon>Agaricales</taxon>
        <taxon>Marasmiineae</taxon>
        <taxon>Physalacriaceae</taxon>
        <taxon>Armillaria</taxon>
    </lineage>
</organism>
<dbReference type="Proteomes" id="UP001175226">
    <property type="component" value="Unassembled WGS sequence"/>
</dbReference>
<proteinExistence type="predicted"/>
<evidence type="ECO:0000313" key="2">
    <source>
        <dbReference type="Proteomes" id="UP001175226"/>
    </source>
</evidence>
<gene>
    <name evidence="1" type="ORF">EV421DRAFT_1031230</name>
</gene>
<comment type="caution">
    <text evidence="1">The sequence shown here is derived from an EMBL/GenBank/DDBJ whole genome shotgun (WGS) entry which is preliminary data.</text>
</comment>
<keyword evidence="2" id="KW-1185">Reference proteome</keyword>
<reference evidence="1" key="1">
    <citation type="submission" date="2023-06" db="EMBL/GenBank/DDBJ databases">
        <authorList>
            <consortium name="Lawrence Berkeley National Laboratory"/>
            <person name="Ahrendt S."/>
            <person name="Sahu N."/>
            <person name="Indic B."/>
            <person name="Wong-Bajracharya J."/>
            <person name="Merenyi Z."/>
            <person name="Ke H.-M."/>
            <person name="Monk M."/>
            <person name="Kocsube S."/>
            <person name="Drula E."/>
            <person name="Lipzen A."/>
            <person name="Balint B."/>
            <person name="Henrissat B."/>
            <person name="Andreopoulos B."/>
            <person name="Martin F.M."/>
            <person name="Harder C.B."/>
            <person name="Rigling D."/>
            <person name="Ford K.L."/>
            <person name="Foster G.D."/>
            <person name="Pangilinan J."/>
            <person name="Papanicolaou A."/>
            <person name="Barry K."/>
            <person name="LaButti K."/>
            <person name="Viragh M."/>
            <person name="Koriabine M."/>
            <person name="Yan M."/>
            <person name="Riley R."/>
            <person name="Champramary S."/>
            <person name="Plett K.L."/>
            <person name="Tsai I.J."/>
            <person name="Slot J."/>
            <person name="Sipos G."/>
            <person name="Plett J."/>
            <person name="Nagy L.G."/>
            <person name="Grigoriev I.V."/>
        </authorList>
    </citation>
    <scope>NUCLEOTIDE SEQUENCE</scope>
    <source>
        <strain evidence="1">FPL87.14</strain>
    </source>
</reference>
<dbReference type="AlphaFoldDB" id="A0AA39IDD3"/>
<protein>
    <submittedName>
        <fullName evidence="1">Uncharacterized protein</fullName>
    </submittedName>
</protein>
<sequence length="118" mass="13114">MLTIASLCVSQTPLAFCTRMRVRKSLPSTKGRARSCFLVKVGASRGSEARWCPEGYDLVRHGYERERVGKCAVVVAHVRGIEYFCDECDVGNGGDVHGPYMRELPAVWEVDETWCGVS</sequence>
<accession>A0AA39IDD3</accession>